<sequence>MNVSLFSWVVIILAAFAANLPFFNQQLFALVPLNKQAAWIKPIWVRLIELLVLYFAVGIVAHFLEAGIGNVFSQTWEFYAITGCLFLVLAYPGYVLRYLRKKHA</sequence>
<feature type="transmembrane region" description="Helical" evidence="1">
    <location>
        <begin position="43"/>
        <end position="64"/>
    </location>
</feature>
<evidence type="ECO:0000313" key="2">
    <source>
        <dbReference type="EMBL" id="NUU03726.1"/>
    </source>
</evidence>
<evidence type="ECO:0000313" key="4">
    <source>
        <dbReference type="Proteomes" id="UP000197596"/>
    </source>
</evidence>
<feature type="transmembrane region" description="Helical" evidence="1">
    <location>
        <begin position="6"/>
        <end position="23"/>
    </location>
</feature>
<dbReference type="Proteomes" id="UP000197596">
    <property type="component" value="Unassembled WGS sequence"/>
</dbReference>
<dbReference type="AlphaFoldDB" id="A0A2D0B5M5"/>
<dbReference type="EMBL" id="JABFMT010000026">
    <property type="protein sequence ID" value="NUU03726.1"/>
    <property type="molecule type" value="Genomic_DNA"/>
</dbReference>
<dbReference type="RefSeq" id="WP_079214411.1">
    <property type="nucleotide sequence ID" value="NZ_CP018845.1"/>
</dbReference>
<reference evidence="2 5" key="2">
    <citation type="journal article" date="2020" name="Front. Plant Sci.">
        <title>Isolation of Rhizosphere Bacteria That Improve Quality and Water Stress Tolerance in Greenhouse Ornamentals.</title>
        <authorList>
            <person name="Nordstedt N.P."/>
            <person name="Jones M.L."/>
        </authorList>
    </citation>
    <scope>NUCLEOTIDE SEQUENCE [LARGE SCALE GENOMIC DNA]</scope>
    <source>
        <strain evidence="2 5">C6C2</strain>
    </source>
</reference>
<comment type="caution">
    <text evidence="3">The sequence shown here is derived from an EMBL/GenBank/DDBJ whole genome shotgun (WGS) entry which is preliminary data.</text>
</comment>
<gene>
    <name evidence="3" type="ORF">CEJ42_06990</name>
    <name evidence="2" type="ORF">HNO84_19115</name>
</gene>
<dbReference type="EMBL" id="NJGU01000004">
    <property type="protein sequence ID" value="OWY29609.1"/>
    <property type="molecule type" value="Genomic_DNA"/>
</dbReference>
<dbReference type="Pfam" id="PF10993">
    <property type="entry name" value="DUF2818"/>
    <property type="match status" value="1"/>
</dbReference>
<dbReference type="PIRSF" id="PIRSF019883">
    <property type="entry name" value="UCP019883"/>
    <property type="match status" value="1"/>
</dbReference>
<organism evidence="3 4">
    <name type="scientific">Herbaspirillum robiniae</name>
    <dbReference type="NCBI Taxonomy" id="2014887"/>
    <lineage>
        <taxon>Bacteria</taxon>
        <taxon>Pseudomonadati</taxon>
        <taxon>Pseudomonadota</taxon>
        <taxon>Betaproteobacteria</taxon>
        <taxon>Burkholderiales</taxon>
        <taxon>Oxalobacteraceae</taxon>
        <taxon>Herbaspirillum</taxon>
    </lineage>
</organism>
<dbReference type="OrthoDB" id="5785537at2"/>
<accession>A0A2D0B5M5</accession>
<dbReference type="Proteomes" id="UP000536746">
    <property type="component" value="Unassembled WGS sequence"/>
</dbReference>
<keyword evidence="1" id="KW-1133">Transmembrane helix</keyword>
<dbReference type="InterPro" id="IPR016768">
    <property type="entry name" value="UCP019883"/>
</dbReference>
<name>A0A2D0B5M5_9BURK</name>
<keyword evidence="1" id="KW-0472">Membrane</keyword>
<keyword evidence="1" id="KW-0812">Transmembrane</keyword>
<proteinExistence type="predicted"/>
<feature type="transmembrane region" description="Helical" evidence="1">
    <location>
        <begin position="76"/>
        <end position="96"/>
    </location>
</feature>
<reference evidence="3 4" key="1">
    <citation type="submission" date="2017-06" db="EMBL/GenBank/DDBJ databases">
        <title>Herbaspirillum phytohormonus sp. nov., isolated from the root nodule of Robinia pseudoacacia in lead-zinc mine.</title>
        <authorList>
            <person name="Fan M."/>
            <person name="Lin Y."/>
        </authorList>
    </citation>
    <scope>NUCLEOTIDE SEQUENCE [LARGE SCALE GENOMIC DNA]</scope>
    <source>
        <strain evidence="3 4">HZ10</strain>
    </source>
</reference>
<protein>
    <submittedName>
        <fullName evidence="2">DUF2818 family protein</fullName>
    </submittedName>
</protein>
<evidence type="ECO:0000313" key="5">
    <source>
        <dbReference type="Proteomes" id="UP000536746"/>
    </source>
</evidence>
<evidence type="ECO:0000256" key="1">
    <source>
        <dbReference type="SAM" id="Phobius"/>
    </source>
</evidence>
<keyword evidence="5" id="KW-1185">Reference proteome</keyword>
<evidence type="ECO:0000313" key="3">
    <source>
        <dbReference type="EMBL" id="OWY29609.1"/>
    </source>
</evidence>